<dbReference type="Proteomes" id="UP000003250">
    <property type="component" value="Unassembled WGS sequence"/>
</dbReference>
<dbReference type="PATRIC" id="fig|1107882.3.peg.5868"/>
<protein>
    <submittedName>
        <fullName evidence="1">Uncharacterized protein</fullName>
    </submittedName>
</protein>
<reference evidence="1 2" key="1">
    <citation type="journal article" date="2012" name="J. Bacteriol.">
        <title>Draft Genome Sequence of Mesorhizobium alhagi CCNWXJ12-2T, a Novel Salt-Resistant Species Isolated from the Desert of Northwestern China.</title>
        <authorList>
            <person name="Zhou M."/>
            <person name="Chen W."/>
            <person name="Chen H."/>
            <person name="Wei G."/>
        </authorList>
    </citation>
    <scope>NUCLEOTIDE SEQUENCE [LARGE SCALE GENOMIC DNA]</scope>
    <source>
        <strain evidence="1 2">CCNWXJ12-2</strain>
    </source>
</reference>
<keyword evidence="2" id="KW-1185">Reference proteome</keyword>
<sequence>MAELPTDHTEIYPTVRRMSDGQLCIRFEGGMFRTMLGKLFGLMLTPKTTREQAEALTELLEKHCHYMFVASLDHEGLSDEERLALTQMYDEMGWLDPIEETTKTIAHSGLTGSMQSAPSYFNELSCRPTR</sequence>
<evidence type="ECO:0000313" key="2">
    <source>
        <dbReference type="Proteomes" id="UP000003250"/>
    </source>
</evidence>
<proteinExistence type="predicted"/>
<dbReference type="EMBL" id="AHAM01000271">
    <property type="protein sequence ID" value="EHK53400.1"/>
    <property type="molecule type" value="Genomic_DNA"/>
</dbReference>
<gene>
    <name evidence="1" type="ORF">MAXJ12_30327</name>
</gene>
<accession>H0I0S8</accession>
<dbReference type="AlphaFoldDB" id="H0I0S8"/>
<evidence type="ECO:0000313" key="1">
    <source>
        <dbReference type="EMBL" id="EHK53400.1"/>
    </source>
</evidence>
<organism evidence="1 2">
    <name type="scientific">Mesorhizobium alhagi CCNWXJ12-2</name>
    <dbReference type="NCBI Taxonomy" id="1107882"/>
    <lineage>
        <taxon>Bacteria</taxon>
        <taxon>Pseudomonadati</taxon>
        <taxon>Pseudomonadota</taxon>
        <taxon>Alphaproteobacteria</taxon>
        <taxon>Hyphomicrobiales</taxon>
        <taxon>Phyllobacteriaceae</taxon>
        <taxon>Allomesorhizobium</taxon>
    </lineage>
</organism>
<name>H0I0S8_9HYPH</name>